<sequence length="551" mass="54546">MTSPDPADSGLLSPVVAGAAVEAATGDAAVLRALLAAEAALTRAQAALGLAPRAAAEALDAVDPAAFDARDLALRARAGGNPVIPFVKDLKKAVGPEAAPYVHRGATSQDILDTALMLVARRALAPILADLAATAETLRGLAAAHRDTPMPGRTLTQHAVPTTFGLKAAGWRHLILDAHARLLAADRALPAQLGGAAGTLAAFTTFAPTPPEPAPGRPGPNSAGSSDPDLNGPGQGAADPDASHSDEPGRDSSGPHEAGPDQQKPDGPGRNEAGLDTSLSGGAELRGSDLGGPRSHVAGLGVSGSGASSLNEGGRKVSGLVAAYAGEVGLAVPLLPWHTLRTPVADLGAALAFAGGALGKVAADVLVLARTEIAEVAEGSGGGSSAMPHKSNPVRATLIAAAARQLPALASVLLGALVAEDERPAGAWHAEWQPLREALRLAGGAAEAAGALVGGLVVRPGKMRADLGLTHGLIVSERAAAELAASLSREKARSLLEEASATAATTGVPLAEAVAALLPPGTAAPFDPDPTTYLGAAPALVDAALTREAAS</sequence>
<evidence type="ECO:0000256" key="2">
    <source>
        <dbReference type="ARBA" id="ARBA00034772"/>
    </source>
</evidence>
<dbReference type="GO" id="GO:0016829">
    <property type="term" value="F:lyase activity"/>
    <property type="evidence" value="ECO:0007669"/>
    <property type="project" value="UniProtKB-KW"/>
</dbReference>
<dbReference type="InterPro" id="IPR019468">
    <property type="entry name" value="AdenyloSucc_lyase_C"/>
</dbReference>
<protein>
    <submittedName>
        <fullName evidence="5">3-carboxy-cis,cis-muconate cycloisomerase</fullName>
    </submittedName>
</protein>
<keyword evidence="5" id="KW-0413">Isomerase</keyword>
<organism evidence="5 6">
    <name type="scientific">Actinocorallia herbida</name>
    <dbReference type="NCBI Taxonomy" id="58109"/>
    <lineage>
        <taxon>Bacteria</taxon>
        <taxon>Bacillati</taxon>
        <taxon>Actinomycetota</taxon>
        <taxon>Actinomycetes</taxon>
        <taxon>Streptosporangiales</taxon>
        <taxon>Thermomonosporaceae</taxon>
        <taxon>Actinocorallia</taxon>
    </lineage>
</organism>
<evidence type="ECO:0000313" key="5">
    <source>
        <dbReference type="EMBL" id="ROO84286.1"/>
    </source>
</evidence>
<dbReference type="SUPFAM" id="SSF48557">
    <property type="entry name" value="L-aspartase-like"/>
    <property type="match status" value="2"/>
</dbReference>
<keyword evidence="6" id="KW-1185">Reference proteome</keyword>
<proteinExistence type="inferred from homology"/>
<keyword evidence="1" id="KW-0456">Lyase</keyword>
<feature type="compositionally biased region" description="Pro residues" evidence="3">
    <location>
        <begin position="208"/>
        <end position="218"/>
    </location>
</feature>
<evidence type="ECO:0000313" key="6">
    <source>
        <dbReference type="Proteomes" id="UP000272400"/>
    </source>
</evidence>
<dbReference type="InterPro" id="IPR024083">
    <property type="entry name" value="Fumarase/histidase_N"/>
</dbReference>
<reference evidence="5 6" key="1">
    <citation type="submission" date="2018-11" db="EMBL/GenBank/DDBJ databases">
        <title>Sequencing the genomes of 1000 actinobacteria strains.</title>
        <authorList>
            <person name="Klenk H.-P."/>
        </authorList>
    </citation>
    <scope>NUCLEOTIDE SEQUENCE [LARGE SCALE GENOMIC DNA]</scope>
    <source>
        <strain evidence="5 6">DSM 44254</strain>
    </source>
</reference>
<dbReference type="PROSITE" id="PS00163">
    <property type="entry name" value="FUMARATE_LYASES"/>
    <property type="match status" value="1"/>
</dbReference>
<dbReference type="SMART" id="SM00998">
    <property type="entry name" value="ADSL_C"/>
    <property type="match status" value="1"/>
</dbReference>
<evidence type="ECO:0000259" key="4">
    <source>
        <dbReference type="SMART" id="SM00998"/>
    </source>
</evidence>
<dbReference type="PANTHER" id="PTHR43172">
    <property type="entry name" value="ADENYLOSUCCINATE LYASE"/>
    <property type="match status" value="1"/>
</dbReference>
<gene>
    <name evidence="5" type="ORF">EDD29_1806</name>
</gene>
<dbReference type="InterPro" id="IPR000362">
    <property type="entry name" value="Fumarate_lyase_fam"/>
</dbReference>
<dbReference type="AlphaFoldDB" id="A0A3N1CSI6"/>
<evidence type="ECO:0000256" key="3">
    <source>
        <dbReference type="SAM" id="MobiDB-lite"/>
    </source>
</evidence>
<dbReference type="GO" id="GO:0016853">
    <property type="term" value="F:isomerase activity"/>
    <property type="evidence" value="ECO:0007669"/>
    <property type="project" value="UniProtKB-KW"/>
</dbReference>
<accession>A0A3N1CSI6</accession>
<dbReference type="Gene3D" id="1.20.200.10">
    <property type="entry name" value="Fumarase/aspartase (Central domain)"/>
    <property type="match status" value="2"/>
</dbReference>
<comment type="similarity">
    <text evidence="2">Belongs to the class-II fumarase/aspartase family.</text>
</comment>
<dbReference type="InterPro" id="IPR022761">
    <property type="entry name" value="Fumarate_lyase_N"/>
</dbReference>
<dbReference type="OrthoDB" id="9768878at2"/>
<dbReference type="Pfam" id="PF00206">
    <property type="entry name" value="Lyase_1"/>
    <property type="match status" value="2"/>
</dbReference>
<evidence type="ECO:0000256" key="1">
    <source>
        <dbReference type="ARBA" id="ARBA00023239"/>
    </source>
</evidence>
<feature type="region of interest" description="Disordered" evidence="3">
    <location>
        <begin position="205"/>
        <end position="297"/>
    </location>
</feature>
<feature type="compositionally biased region" description="Basic and acidic residues" evidence="3">
    <location>
        <begin position="241"/>
        <end position="254"/>
    </location>
</feature>
<dbReference type="InterPro" id="IPR020557">
    <property type="entry name" value="Fumarate_lyase_CS"/>
</dbReference>
<dbReference type="Proteomes" id="UP000272400">
    <property type="component" value="Unassembled WGS sequence"/>
</dbReference>
<dbReference type="PRINTS" id="PR00149">
    <property type="entry name" value="FUMRATELYASE"/>
</dbReference>
<dbReference type="PANTHER" id="PTHR43172:SF2">
    <property type="entry name" value="ADENYLOSUCCINATE LYASE C-TERMINAL DOMAIN-CONTAINING PROTEIN"/>
    <property type="match status" value="1"/>
</dbReference>
<feature type="domain" description="Adenylosuccinate lyase C-terminal" evidence="4">
    <location>
        <begin position="471"/>
        <end position="545"/>
    </location>
</feature>
<dbReference type="EMBL" id="RJKE01000001">
    <property type="protein sequence ID" value="ROO84286.1"/>
    <property type="molecule type" value="Genomic_DNA"/>
</dbReference>
<name>A0A3N1CSI6_9ACTN</name>
<dbReference type="Gene3D" id="1.10.40.30">
    <property type="entry name" value="Fumarase/aspartase (C-terminal domain)"/>
    <property type="match status" value="1"/>
</dbReference>
<dbReference type="RefSeq" id="WP_123663923.1">
    <property type="nucleotide sequence ID" value="NZ_RJKE01000001.1"/>
</dbReference>
<comment type="caution">
    <text evidence="5">The sequence shown here is derived from an EMBL/GenBank/DDBJ whole genome shotgun (WGS) entry which is preliminary data.</text>
</comment>
<dbReference type="InterPro" id="IPR008948">
    <property type="entry name" value="L-Aspartase-like"/>
</dbReference>
<dbReference type="Gene3D" id="1.10.275.10">
    <property type="entry name" value="Fumarase/aspartase (N-terminal domain)"/>
    <property type="match status" value="1"/>
</dbReference>